<dbReference type="GO" id="GO:0006274">
    <property type="term" value="P:DNA replication termination"/>
    <property type="evidence" value="ECO:0007669"/>
    <property type="project" value="InterPro"/>
</dbReference>
<name>M5DSQ1_9GAMM</name>
<dbReference type="STRING" id="187493.CN03_09265"/>
<dbReference type="HOGENOM" id="CLU_979803_0_0_6"/>
<dbReference type="EMBL" id="HF680312">
    <property type="protein sequence ID" value="CCU72227.1"/>
    <property type="molecule type" value="Genomic_DNA"/>
</dbReference>
<dbReference type="eggNOG" id="ENOG50302IP">
    <property type="taxonomic scope" value="Bacteria"/>
</dbReference>
<protein>
    <recommendedName>
        <fullName evidence="4">DNA replication terminus site-binding protein</fullName>
    </recommendedName>
</protein>
<dbReference type="SUPFAM" id="SSF56596">
    <property type="entry name" value="Replication terminator protein (Tus)"/>
    <property type="match status" value="1"/>
</dbReference>
<dbReference type="Gene3D" id="3.50.14.10">
    <property type="entry name" value="Replication terminator Tus, domain 1 superfamily/Replication terminator Tus"/>
    <property type="match status" value="1"/>
</dbReference>
<organism evidence="2 3">
    <name type="scientific">Thalassolituus oleivorans MIL-1</name>
    <dbReference type="NCBI Taxonomy" id="1298593"/>
    <lineage>
        <taxon>Bacteria</taxon>
        <taxon>Pseudomonadati</taxon>
        <taxon>Pseudomonadota</taxon>
        <taxon>Gammaproteobacteria</taxon>
        <taxon>Oceanospirillales</taxon>
        <taxon>Oceanospirillaceae</taxon>
        <taxon>Thalassolituus</taxon>
    </lineage>
</organism>
<dbReference type="GO" id="GO:0003677">
    <property type="term" value="F:DNA binding"/>
    <property type="evidence" value="ECO:0007669"/>
    <property type="project" value="InterPro"/>
</dbReference>
<gene>
    <name evidence="2" type="ORF">TOL_1807</name>
</gene>
<accession>M5DSQ1</accession>
<dbReference type="Proteomes" id="UP000011866">
    <property type="component" value="Chromosome"/>
</dbReference>
<dbReference type="InterPro" id="IPR036381">
    <property type="entry name" value="Tus_dom1"/>
</dbReference>
<reference evidence="2 3" key="1">
    <citation type="journal article" date="2013" name="Genome Announc.">
        <title>Genome Sequence of Thalassolituus oleivorans MIL-1 (DSM 14913T).</title>
        <authorList>
            <person name="Golyshin P.N."/>
            <person name="Werner J."/>
            <person name="Chernikova T.N."/>
            <person name="Tran H."/>
            <person name="Ferrer M."/>
            <person name="Yakimov M.M."/>
            <person name="Teeling H."/>
            <person name="Golyshina O.V."/>
        </authorList>
    </citation>
    <scope>NUCLEOTIDE SEQUENCE [LARGE SCALE GENOMIC DNA]</scope>
    <source>
        <strain evidence="2 3">MIL-1</strain>
    </source>
</reference>
<evidence type="ECO:0000313" key="3">
    <source>
        <dbReference type="Proteomes" id="UP000011866"/>
    </source>
</evidence>
<evidence type="ECO:0008006" key="4">
    <source>
        <dbReference type="Google" id="ProtNLM"/>
    </source>
</evidence>
<sequence length="284" mass="32743">MIFDIKTQFADLVTQMAKLRQHIEQQNPNHWFPLSHAEQAAGLKPLNSLCNLISDFWYQDNQDGRETRSRHGLILADPQTQALITEINTNKDQLRVAIRDMKETLGNKEWQLLSERLSENLIGFRQNLTNAGLARIHLKQCVRHIPLLNEMPKRVGFSWYNNGRSIKRISIKEAEDKLLNLGADKPHIQIQLERLGQLRSNAKLAQMQTLAPVVRANLVFETHRKAMNVPLPLFLPTDNPHADLPSYKDIPLEPPVGRTRQSRDDFQLSDVPLLPSLRIYTYRD</sequence>
<dbReference type="GeneID" id="79176657"/>
<dbReference type="AlphaFoldDB" id="M5DSQ1"/>
<dbReference type="KEGG" id="tol:TOL_1807"/>
<proteinExistence type="predicted"/>
<evidence type="ECO:0000313" key="2">
    <source>
        <dbReference type="EMBL" id="CCU72227.1"/>
    </source>
</evidence>
<dbReference type="GO" id="GO:0005737">
    <property type="term" value="C:cytoplasm"/>
    <property type="evidence" value="ECO:0007669"/>
    <property type="project" value="InterPro"/>
</dbReference>
<dbReference type="PATRIC" id="fig|1298593.3.peg.1732"/>
<keyword evidence="3" id="KW-1185">Reference proteome</keyword>
<evidence type="ECO:0000256" key="1">
    <source>
        <dbReference type="SAM" id="MobiDB-lite"/>
    </source>
</evidence>
<feature type="region of interest" description="Disordered" evidence="1">
    <location>
        <begin position="245"/>
        <end position="264"/>
    </location>
</feature>
<dbReference type="InterPro" id="IPR036384">
    <property type="entry name" value="Tus_sf"/>
</dbReference>
<dbReference type="RefSeq" id="WP_015486953.1">
    <property type="nucleotide sequence ID" value="NC_020888.1"/>
</dbReference>